<protein>
    <submittedName>
        <fullName evidence="2">Uncharacterized protein</fullName>
    </submittedName>
</protein>
<organism evidence="2">
    <name type="scientific">Alectorobius mimon</name>
    <dbReference type="NCBI Taxonomy" id="360319"/>
    <lineage>
        <taxon>Eukaryota</taxon>
        <taxon>Metazoa</taxon>
        <taxon>Ecdysozoa</taxon>
        <taxon>Arthropoda</taxon>
        <taxon>Chelicerata</taxon>
        <taxon>Arachnida</taxon>
        <taxon>Acari</taxon>
        <taxon>Parasitiformes</taxon>
        <taxon>Ixodida</taxon>
        <taxon>Ixodoidea</taxon>
        <taxon>Argasidae</taxon>
        <taxon>Ornithodorinae</taxon>
        <taxon>Alectorobius</taxon>
    </lineage>
</organism>
<sequence length="171" mass="18024">GRGLRSTSFATSDIHEMESTPAEQAATKAVAEEVPKIEVAAADPPEASAPTTGAQDEKTESDRDDSAQKVEQQAPATSSETPATADVKGEASLPTPKIPPAATPSSDSTESPPTEIVDVRDIISAETELPPKASTSRQPDAEPPKQEQPVEEHQDSSKPGDKSKKTRRVCR</sequence>
<dbReference type="EMBL" id="GEIB01000375">
    <property type="protein sequence ID" value="JAR87482.1"/>
    <property type="molecule type" value="Transcribed_RNA"/>
</dbReference>
<proteinExistence type="predicted"/>
<feature type="non-terminal residue" evidence="2">
    <location>
        <position position="1"/>
    </location>
</feature>
<feature type="compositionally biased region" description="Basic and acidic residues" evidence="1">
    <location>
        <begin position="139"/>
        <end position="163"/>
    </location>
</feature>
<feature type="compositionally biased region" description="Low complexity" evidence="1">
    <location>
        <begin position="74"/>
        <end position="85"/>
    </location>
</feature>
<feature type="region of interest" description="Disordered" evidence="1">
    <location>
        <begin position="1"/>
        <end position="171"/>
    </location>
</feature>
<dbReference type="AlphaFoldDB" id="A0A147BAL2"/>
<evidence type="ECO:0000313" key="2">
    <source>
        <dbReference type="EMBL" id="JAR87482.1"/>
    </source>
</evidence>
<reference evidence="2" key="1">
    <citation type="submission" date="2016-03" db="EMBL/GenBank/DDBJ databases">
        <title>Gut transcriptome analysis on engorged females of Ornithodoros mimon (Acari: Argasidae) and phylogenetic inferences of soft ticks.</title>
        <authorList>
            <person name="Landulfo G.A."/>
            <person name="Giovanni D."/>
            <person name="Carvalho E."/>
            <person name="Junqueira-de-Azevedo I."/>
            <person name="Patane J."/>
            <person name="Mendoca R."/>
            <person name="Barros-Battesti D."/>
        </authorList>
    </citation>
    <scope>NUCLEOTIDE SEQUENCE</scope>
    <source>
        <strain evidence="2">Females</strain>
        <tissue evidence="2">Gut</tissue>
    </source>
</reference>
<name>A0A147BAL2_9ACAR</name>
<feature type="compositionally biased region" description="Basic and acidic residues" evidence="1">
    <location>
        <begin position="55"/>
        <end position="68"/>
    </location>
</feature>
<feature type="compositionally biased region" description="Low complexity" evidence="1">
    <location>
        <begin position="103"/>
        <end position="115"/>
    </location>
</feature>
<feature type="compositionally biased region" description="Polar residues" evidence="1">
    <location>
        <begin position="1"/>
        <end position="11"/>
    </location>
</feature>
<evidence type="ECO:0000256" key="1">
    <source>
        <dbReference type="SAM" id="MobiDB-lite"/>
    </source>
</evidence>
<accession>A0A147BAL2</accession>
<feature type="non-terminal residue" evidence="2">
    <location>
        <position position="171"/>
    </location>
</feature>